<gene>
    <name evidence="9" type="primary">trpF</name>
    <name evidence="11" type="ORF">KEM10_02610</name>
</gene>
<evidence type="ECO:0000256" key="3">
    <source>
        <dbReference type="ARBA" id="ARBA00012572"/>
    </source>
</evidence>
<comment type="caution">
    <text evidence="11">The sequence shown here is derived from an EMBL/GenBank/DDBJ whole genome shotgun (WGS) entry which is preliminary data.</text>
</comment>
<comment type="pathway">
    <text evidence="2 9">Amino-acid biosynthesis; L-tryptophan biosynthesis; L-tryptophan from chorismate: step 3/5.</text>
</comment>
<dbReference type="InterPro" id="IPR001240">
    <property type="entry name" value="PRAI_dom"/>
</dbReference>
<keyword evidence="8 9" id="KW-0413">Isomerase</keyword>
<evidence type="ECO:0000313" key="12">
    <source>
        <dbReference type="Proteomes" id="UP000708576"/>
    </source>
</evidence>
<evidence type="ECO:0000256" key="8">
    <source>
        <dbReference type="ARBA" id="ARBA00023235"/>
    </source>
</evidence>
<feature type="domain" description="N-(5'phosphoribosyl) anthranilate isomerase (PRAI)" evidence="10">
    <location>
        <begin position="6"/>
        <end position="192"/>
    </location>
</feature>
<dbReference type="HAMAP" id="MF_00135">
    <property type="entry name" value="PRAI"/>
    <property type="match status" value="1"/>
</dbReference>
<keyword evidence="7 9" id="KW-0057">Aromatic amino acid biosynthesis</keyword>
<protein>
    <recommendedName>
        <fullName evidence="4 9">N-(5'-phosphoribosyl)anthranilate isomerase</fullName>
        <shortName evidence="9">PRAI</shortName>
        <ecNumber evidence="3 9">5.3.1.24</ecNumber>
    </recommendedName>
</protein>
<evidence type="ECO:0000256" key="9">
    <source>
        <dbReference type="HAMAP-Rule" id="MF_00135"/>
    </source>
</evidence>
<dbReference type="InterPro" id="IPR013785">
    <property type="entry name" value="Aldolase_TIM"/>
</dbReference>
<evidence type="ECO:0000256" key="5">
    <source>
        <dbReference type="ARBA" id="ARBA00022605"/>
    </source>
</evidence>
<dbReference type="PANTHER" id="PTHR42894:SF1">
    <property type="entry name" value="N-(5'-PHOSPHORIBOSYL)ANTHRANILATE ISOMERASE"/>
    <property type="match status" value="1"/>
</dbReference>
<evidence type="ECO:0000256" key="1">
    <source>
        <dbReference type="ARBA" id="ARBA00001164"/>
    </source>
</evidence>
<accession>A0ABS5JQK1</accession>
<evidence type="ECO:0000313" key="11">
    <source>
        <dbReference type="EMBL" id="MBS2097153.1"/>
    </source>
</evidence>
<dbReference type="EMBL" id="JAGUCO010000001">
    <property type="protein sequence ID" value="MBS2097153.1"/>
    <property type="molecule type" value="Genomic_DNA"/>
</dbReference>
<dbReference type="Gene3D" id="3.20.20.70">
    <property type="entry name" value="Aldolase class I"/>
    <property type="match status" value="1"/>
</dbReference>
<evidence type="ECO:0000256" key="7">
    <source>
        <dbReference type="ARBA" id="ARBA00023141"/>
    </source>
</evidence>
<keyword evidence="5 9" id="KW-0028">Amino-acid biosynthesis</keyword>
<evidence type="ECO:0000256" key="6">
    <source>
        <dbReference type="ARBA" id="ARBA00022822"/>
    </source>
</evidence>
<dbReference type="InterPro" id="IPR044643">
    <property type="entry name" value="TrpF_fam"/>
</dbReference>
<dbReference type="GO" id="GO:0016853">
    <property type="term" value="F:isomerase activity"/>
    <property type="evidence" value="ECO:0007669"/>
    <property type="project" value="UniProtKB-KW"/>
</dbReference>
<dbReference type="EC" id="5.3.1.24" evidence="3 9"/>
<dbReference type="SUPFAM" id="SSF51366">
    <property type="entry name" value="Ribulose-phoshate binding barrel"/>
    <property type="match status" value="1"/>
</dbReference>
<name>A0ABS5JQK1_9BACT</name>
<dbReference type="CDD" id="cd00405">
    <property type="entry name" value="PRAI"/>
    <property type="match status" value="1"/>
</dbReference>
<comment type="catalytic activity">
    <reaction evidence="1 9">
        <text>N-(5-phospho-beta-D-ribosyl)anthranilate = 1-(2-carboxyphenylamino)-1-deoxy-D-ribulose 5-phosphate</text>
        <dbReference type="Rhea" id="RHEA:21540"/>
        <dbReference type="ChEBI" id="CHEBI:18277"/>
        <dbReference type="ChEBI" id="CHEBI:58613"/>
        <dbReference type="EC" id="5.3.1.24"/>
    </reaction>
</comment>
<evidence type="ECO:0000256" key="2">
    <source>
        <dbReference type="ARBA" id="ARBA00004664"/>
    </source>
</evidence>
<reference evidence="11 12" key="1">
    <citation type="journal article" date="2015" name="Int. J. Syst. Evol. Microbiol.">
        <title>Carboxylicivirga linearis sp. nov., isolated from a sea cucumber culture pond.</title>
        <authorList>
            <person name="Wang F.Q."/>
            <person name="Zhou Y.X."/>
            <person name="Lin X.Z."/>
            <person name="Chen G.J."/>
            <person name="Du Z.J."/>
        </authorList>
    </citation>
    <scope>NUCLEOTIDE SEQUENCE [LARGE SCALE GENOMIC DNA]</scope>
    <source>
        <strain evidence="11 12">FB218</strain>
    </source>
</reference>
<keyword evidence="12" id="KW-1185">Reference proteome</keyword>
<evidence type="ECO:0000259" key="10">
    <source>
        <dbReference type="Pfam" id="PF00697"/>
    </source>
</evidence>
<comment type="similarity">
    <text evidence="9">Belongs to the TrpF family.</text>
</comment>
<dbReference type="Proteomes" id="UP000708576">
    <property type="component" value="Unassembled WGS sequence"/>
</dbReference>
<dbReference type="PANTHER" id="PTHR42894">
    <property type="entry name" value="N-(5'-PHOSPHORIBOSYL)ANTHRANILATE ISOMERASE"/>
    <property type="match status" value="1"/>
</dbReference>
<proteinExistence type="inferred from homology"/>
<dbReference type="Pfam" id="PF00697">
    <property type="entry name" value="PRAI"/>
    <property type="match status" value="1"/>
</dbReference>
<sequence>MRNSDNIREVLKLLPDYLGFIFYPKSPRFVTEYPTVDFPSTVKKVGVFVNASEREIREKRVSFGLDVLQLHGDESPELCHILKQSGVEIIKVFRVDENFDFELPRKYEDFVDYFLFDTATKEYGGSGKKFDWRLLKDYNNARPIFLSGGIGPDDAASILEIEGLNIKAIDINSCFEIEPALKDVEKLKLFISELRKGMKETIDLKSG</sequence>
<organism evidence="11 12">
    <name type="scientific">Carboxylicivirga linearis</name>
    <dbReference type="NCBI Taxonomy" id="1628157"/>
    <lineage>
        <taxon>Bacteria</taxon>
        <taxon>Pseudomonadati</taxon>
        <taxon>Bacteroidota</taxon>
        <taxon>Bacteroidia</taxon>
        <taxon>Marinilabiliales</taxon>
        <taxon>Marinilabiliaceae</taxon>
        <taxon>Carboxylicivirga</taxon>
    </lineage>
</organism>
<dbReference type="InterPro" id="IPR011060">
    <property type="entry name" value="RibuloseP-bd_barrel"/>
</dbReference>
<evidence type="ECO:0000256" key="4">
    <source>
        <dbReference type="ARBA" id="ARBA00022272"/>
    </source>
</evidence>
<keyword evidence="6 9" id="KW-0822">Tryptophan biosynthesis</keyword>
<dbReference type="RefSeq" id="WP_212213110.1">
    <property type="nucleotide sequence ID" value="NZ_JAGUCO010000001.1"/>
</dbReference>